<protein>
    <submittedName>
        <fullName evidence="2">Putative ORFan</fullName>
    </submittedName>
</protein>
<organism evidence="2">
    <name type="scientific">Tupanvirus deep ocean</name>
    <dbReference type="NCBI Taxonomy" id="2126984"/>
    <lineage>
        <taxon>Viruses</taxon>
        <taxon>Varidnaviria</taxon>
        <taxon>Bamfordvirae</taxon>
        <taxon>Nucleocytoviricota</taxon>
        <taxon>Megaviricetes</taxon>
        <taxon>Imitervirales</taxon>
        <taxon>Mimiviridae</taxon>
        <taxon>Megamimivirinae</taxon>
        <taxon>Tupanvirus</taxon>
        <taxon>Tupanvirus altamarinense</taxon>
    </lineage>
</organism>
<keyword evidence="1" id="KW-1133">Transmembrane helix</keyword>
<reference evidence="2" key="2">
    <citation type="journal article" date="2018" name="Nat. Commun.">
        <title>Tailed giant Tupanvirus possesses the most complete translational apparatus of the known virosphere.</title>
        <authorList>
            <person name="Abrahao J."/>
            <person name="Silva L."/>
            <person name="Silva L.S."/>
            <person name="Khalil J.Y.B."/>
            <person name="Rodrigues R."/>
            <person name="Arantes T."/>
            <person name="Assis F."/>
            <person name="Boratto P."/>
            <person name="Andrade M."/>
            <person name="Kroon E.G."/>
            <person name="Ribeiro B."/>
            <person name="Bergier I."/>
            <person name="Seligmann H."/>
            <person name="Ghigo E."/>
            <person name="Colson P."/>
            <person name="Levasseur A."/>
            <person name="Kroemer G."/>
            <person name="Raoult D."/>
            <person name="La Scola B."/>
        </authorList>
    </citation>
    <scope>NUCLEOTIDE SEQUENCE [LARGE SCALE GENOMIC DNA]</scope>
    <source>
        <strain evidence="2">Deep ocean</strain>
    </source>
</reference>
<dbReference type="KEGG" id="vg:80516647"/>
<evidence type="ECO:0000313" key="2">
    <source>
        <dbReference type="EMBL" id="QKU33530.1"/>
    </source>
</evidence>
<feature type="transmembrane region" description="Helical" evidence="1">
    <location>
        <begin position="7"/>
        <end position="29"/>
    </location>
</feature>
<evidence type="ECO:0000256" key="1">
    <source>
        <dbReference type="SAM" id="Phobius"/>
    </source>
</evidence>
<sequence length="65" mass="7445">MLCRQILYYIQYLLIFVPAARIELALTVYETVVLPLNYAGEPPPELESGFSVLQTDVLPLNYRGR</sequence>
<proteinExistence type="predicted"/>
<dbReference type="RefSeq" id="YP_010780130.1">
    <property type="nucleotide sequence ID" value="NC_075038.1"/>
</dbReference>
<name>A0A6N1NF09_9VIRU</name>
<accession>A0A6N1NF09</accession>
<keyword evidence="1" id="KW-0812">Transmembrane</keyword>
<reference evidence="2" key="1">
    <citation type="submission" date="2017-06" db="EMBL/GenBank/DDBJ databases">
        <authorList>
            <person name="Assis F.L."/>
            <person name="Abrahao J.S."/>
            <person name="Silva L."/>
            <person name="Khalil J.B."/>
            <person name="Rodrigues R."/>
            <person name="Silva L.S."/>
            <person name="Boratto P."/>
            <person name="Andrade M."/>
            <person name="Kroon E.G."/>
            <person name="Ribeiro B."/>
            <person name="Bergier I."/>
            <person name="Seligmann H."/>
            <person name="Ghigo E."/>
            <person name="Colson P."/>
            <person name="Levasseur A."/>
            <person name="Raoult D."/>
            <person name="Scola B.L."/>
        </authorList>
    </citation>
    <scope>NUCLEOTIDE SEQUENCE</scope>
    <source>
        <strain evidence="2">Deep ocean</strain>
    </source>
</reference>
<keyword evidence="1" id="KW-0472">Membrane</keyword>
<dbReference type="EMBL" id="MF405918">
    <property type="protein sequence ID" value="QKU33530.1"/>
    <property type="molecule type" value="Genomic_DNA"/>
</dbReference>
<dbReference type="GeneID" id="80516647"/>